<evidence type="ECO:0000313" key="3">
    <source>
        <dbReference type="Proteomes" id="UP000533953"/>
    </source>
</evidence>
<dbReference type="RefSeq" id="WP_185417927.1">
    <property type="nucleotide sequence ID" value="NZ_JAASTX010000018.1"/>
</dbReference>
<feature type="transmembrane region" description="Helical" evidence="1">
    <location>
        <begin position="52"/>
        <end position="75"/>
    </location>
</feature>
<dbReference type="Proteomes" id="UP000533953">
    <property type="component" value="Unassembled WGS sequence"/>
</dbReference>
<organism evidence="2 3">
    <name type="scientific">Listeria booriae</name>
    <dbReference type="NCBI Taxonomy" id="1552123"/>
    <lineage>
        <taxon>Bacteria</taxon>
        <taxon>Bacillati</taxon>
        <taxon>Bacillota</taxon>
        <taxon>Bacilli</taxon>
        <taxon>Bacillales</taxon>
        <taxon>Listeriaceae</taxon>
        <taxon>Listeria</taxon>
    </lineage>
</organism>
<comment type="caution">
    <text evidence="2">The sequence shown here is derived from an EMBL/GenBank/DDBJ whole genome shotgun (WGS) entry which is preliminary data.</text>
</comment>
<dbReference type="AlphaFoldDB" id="A0A7X0XEJ5"/>
<keyword evidence="1" id="KW-0472">Membrane</keyword>
<reference evidence="2 3" key="1">
    <citation type="submission" date="2020-03" db="EMBL/GenBank/DDBJ databases">
        <title>Soil Listeria distribution.</title>
        <authorList>
            <person name="Liao J."/>
            <person name="Wiedmann M."/>
        </authorList>
    </citation>
    <scope>NUCLEOTIDE SEQUENCE [LARGE SCALE GENOMIC DNA]</scope>
    <source>
        <strain evidence="2 3">FSL L7-1547</strain>
    </source>
</reference>
<sequence>MSTKKGKEFIFPENVESKYGIFLGLGIMELLKYILPVAFGGILFIAIPPYNIGWLITKILMVLFMVVIAFGLLAARPVKARPNIRIQDDLKMKSQYKKRQKEFYKKREKRI</sequence>
<dbReference type="EMBL" id="JAASTX010000018">
    <property type="protein sequence ID" value="MBC1492743.1"/>
    <property type="molecule type" value="Genomic_DNA"/>
</dbReference>
<keyword evidence="1" id="KW-1133">Transmembrane helix</keyword>
<gene>
    <name evidence="2" type="ORF">HCI99_13040</name>
</gene>
<accession>A0A7X0XEJ5</accession>
<evidence type="ECO:0000313" key="2">
    <source>
        <dbReference type="EMBL" id="MBC1492743.1"/>
    </source>
</evidence>
<feature type="transmembrane region" description="Helical" evidence="1">
    <location>
        <begin position="21"/>
        <end position="46"/>
    </location>
</feature>
<name>A0A7X0XEJ5_9LIST</name>
<protein>
    <submittedName>
        <fullName evidence="2">Conjugal transfer protein</fullName>
    </submittedName>
</protein>
<proteinExistence type="predicted"/>
<evidence type="ECO:0000256" key="1">
    <source>
        <dbReference type="SAM" id="Phobius"/>
    </source>
</evidence>
<keyword evidence="1" id="KW-0812">Transmembrane</keyword>